<protein>
    <recommendedName>
        <fullName evidence="3">Phosphoribosyltransferase domain-containing protein</fullName>
    </recommendedName>
</protein>
<dbReference type="GO" id="GO:0000287">
    <property type="term" value="F:magnesium ion binding"/>
    <property type="evidence" value="ECO:0007669"/>
    <property type="project" value="TreeGrafter"/>
</dbReference>
<dbReference type="GO" id="GO:0032263">
    <property type="term" value="P:GMP salvage"/>
    <property type="evidence" value="ECO:0007669"/>
    <property type="project" value="TreeGrafter"/>
</dbReference>
<dbReference type="CDD" id="cd06223">
    <property type="entry name" value="PRTases_typeI"/>
    <property type="match status" value="1"/>
</dbReference>
<feature type="domain" description="Phosphoribosyltransferase" evidence="3">
    <location>
        <begin position="168"/>
        <end position="300"/>
    </location>
</feature>
<dbReference type="InterPro" id="IPR050408">
    <property type="entry name" value="HGPRT"/>
</dbReference>
<dbReference type="Pfam" id="PF00156">
    <property type="entry name" value="Pribosyltran"/>
    <property type="match status" value="1"/>
</dbReference>
<dbReference type="PANTHER" id="PTHR43340">
    <property type="entry name" value="HYPOXANTHINE-GUANINE PHOSPHORIBOSYLTRANSFERASE"/>
    <property type="match status" value="1"/>
</dbReference>
<accession>A0A6J4V7V2</accession>
<evidence type="ECO:0000259" key="3">
    <source>
        <dbReference type="Pfam" id="PF00156"/>
    </source>
</evidence>
<reference evidence="4" key="1">
    <citation type="submission" date="2020-02" db="EMBL/GenBank/DDBJ databases">
        <authorList>
            <person name="Meier V. D."/>
        </authorList>
    </citation>
    <scope>NUCLEOTIDE SEQUENCE</scope>
    <source>
        <strain evidence="4">AVDCRST_MAG59</strain>
    </source>
</reference>
<gene>
    <name evidence="4" type="ORF">AVDCRST_MAG59-3110</name>
</gene>
<dbReference type="SUPFAM" id="SSF53271">
    <property type="entry name" value="PRTase-like"/>
    <property type="match status" value="1"/>
</dbReference>
<sequence>MPRETFEGLPGFGLWQADHGPNAVAPPLSQPPLPAFRRLLHGGFAHPAEFDFARLLSFYGIRWAYEPTSFAIEWNPAGQAIGFFSPDFYLPRYDQYVELTTMRQPLVTRKNRKLRRVRTLYPNLRIKLLYKRDLERLHQAYPPSVEESNQESLGEILFSATEIRANLSSLVERVADEWLGSCRGGEQPLVLGVGHGSDRTVAVISEMFRRLGLAVEAERLDISRYRGSEATTRIRLADQTVGRLRGKRILVVEEIVSSGLSLAAVGAWLDRHRVVEWRTCALLDRRNARLIEAPLDWVVFPAPDDLLVGFGLALRQRFSGLPHIARLEWTPS</sequence>
<dbReference type="GO" id="GO:0046100">
    <property type="term" value="P:hypoxanthine metabolic process"/>
    <property type="evidence" value="ECO:0007669"/>
    <property type="project" value="TreeGrafter"/>
</dbReference>
<dbReference type="Gene3D" id="3.40.50.2020">
    <property type="match status" value="1"/>
</dbReference>
<dbReference type="EMBL" id="CADCWF010000212">
    <property type="protein sequence ID" value="CAA9566870.1"/>
    <property type="molecule type" value="Genomic_DNA"/>
</dbReference>
<dbReference type="InterPro" id="IPR000836">
    <property type="entry name" value="PRTase_dom"/>
</dbReference>
<organism evidence="4">
    <name type="scientific">uncultured Thermomicrobiales bacterium</name>
    <dbReference type="NCBI Taxonomy" id="1645740"/>
    <lineage>
        <taxon>Bacteria</taxon>
        <taxon>Pseudomonadati</taxon>
        <taxon>Thermomicrobiota</taxon>
        <taxon>Thermomicrobia</taxon>
        <taxon>Thermomicrobiales</taxon>
        <taxon>environmental samples</taxon>
    </lineage>
</organism>
<dbReference type="InterPro" id="IPR029057">
    <property type="entry name" value="PRTase-like"/>
</dbReference>
<dbReference type="AlphaFoldDB" id="A0A6J4V7V2"/>
<dbReference type="GO" id="GO:0004422">
    <property type="term" value="F:hypoxanthine phosphoribosyltransferase activity"/>
    <property type="evidence" value="ECO:0007669"/>
    <property type="project" value="TreeGrafter"/>
</dbReference>
<comment type="catalytic activity">
    <reaction evidence="1">
        <text>GMP + diphosphate = guanine + 5-phospho-alpha-D-ribose 1-diphosphate</text>
        <dbReference type="Rhea" id="RHEA:25424"/>
        <dbReference type="ChEBI" id="CHEBI:16235"/>
        <dbReference type="ChEBI" id="CHEBI:33019"/>
        <dbReference type="ChEBI" id="CHEBI:58017"/>
        <dbReference type="ChEBI" id="CHEBI:58115"/>
        <dbReference type="EC" id="2.4.2.8"/>
    </reaction>
    <physiologicalReaction direction="right-to-left" evidence="1">
        <dbReference type="Rhea" id="RHEA:25426"/>
    </physiologicalReaction>
</comment>
<evidence type="ECO:0000313" key="4">
    <source>
        <dbReference type="EMBL" id="CAA9566870.1"/>
    </source>
</evidence>
<comment type="catalytic activity">
    <reaction evidence="2">
        <text>IMP + diphosphate = hypoxanthine + 5-phospho-alpha-D-ribose 1-diphosphate</text>
        <dbReference type="Rhea" id="RHEA:17973"/>
        <dbReference type="ChEBI" id="CHEBI:17368"/>
        <dbReference type="ChEBI" id="CHEBI:33019"/>
        <dbReference type="ChEBI" id="CHEBI:58017"/>
        <dbReference type="ChEBI" id="CHEBI:58053"/>
        <dbReference type="EC" id="2.4.2.8"/>
    </reaction>
    <physiologicalReaction direction="right-to-left" evidence="2">
        <dbReference type="Rhea" id="RHEA:17975"/>
    </physiologicalReaction>
</comment>
<proteinExistence type="predicted"/>
<dbReference type="GO" id="GO:0006178">
    <property type="term" value="P:guanine salvage"/>
    <property type="evidence" value="ECO:0007669"/>
    <property type="project" value="TreeGrafter"/>
</dbReference>
<evidence type="ECO:0000256" key="2">
    <source>
        <dbReference type="ARBA" id="ARBA00049402"/>
    </source>
</evidence>
<dbReference type="GO" id="GO:0005829">
    <property type="term" value="C:cytosol"/>
    <property type="evidence" value="ECO:0007669"/>
    <property type="project" value="TreeGrafter"/>
</dbReference>
<name>A0A6J4V7V2_9BACT</name>
<dbReference type="PANTHER" id="PTHR43340:SF1">
    <property type="entry name" value="HYPOXANTHINE PHOSPHORIBOSYLTRANSFERASE"/>
    <property type="match status" value="1"/>
</dbReference>
<evidence type="ECO:0000256" key="1">
    <source>
        <dbReference type="ARBA" id="ARBA00048811"/>
    </source>
</evidence>
<dbReference type="GO" id="GO:0032264">
    <property type="term" value="P:IMP salvage"/>
    <property type="evidence" value="ECO:0007669"/>
    <property type="project" value="TreeGrafter"/>
</dbReference>
<dbReference type="Gene3D" id="3.40.91.30">
    <property type="match status" value="1"/>
</dbReference>